<keyword evidence="2" id="KW-1185">Reference proteome</keyword>
<comment type="caution">
    <text evidence="1">The sequence shown here is derived from an EMBL/GenBank/DDBJ whole genome shotgun (WGS) entry which is preliminary data.</text>
</comment>
<evidence type="ECO:0000313" key="1">
    <source>
        <dbReference type="EMBL" id="CZT03153.1"/>
    </source>
</evidence>
<protein>
    <submittedName>
        <fullName evidence="1">Uncharacterized protein</fullName>
    </submittedName>
</protein>
<accession>A0A1E1KY24</accession>
<organism evidence="1 2">
    <name type="scientific">Rhynchosporium graminicola</name>
    <dbReference type="NCBI Taxonomy" id="2792576"/>
    <lineage>
        <taxon>Eukaryota</taxon>
        <taxon>Fungi</taxon>
        <taxon>Dikarya</taxon>
        <taxon>Ascomycota</taxon>
        <taxon>Pezizomycotina</taxon>
        <taxon>Leotiomycetes</taxon>
        <taxon>Helotiales</taxon>
        <taxon>Ploettnerulaceae</taxon>
        <taxon>Rhynchosporium</taxon>
    </lineage>
</organism>
<evidence type="ECO:0000313" key="2">
    <source>
        <dbReference type="Proteomes" id="UP000178129"/>
    </source>
</evidence>
<dbReference type="InParanoid" id="A0A1E1KY24"/>
<dbReference type="Proteomes" id="UP000178129">
    <property type="component" value="Unassembled WGS sequence"/>
</dbReference>
<sequence>MDCVQDVFDNWQCVGYDMDFGSAKVCVLVGTKGSSRRAFKYATDMFRDVEVMYQCRTVIRSDEEDFALAIILQYEPVFDSLAFSGSVRGAPSEYTYMSLVRDVEVIPFQVIGKCGLGERGKTFTVRKKRKKQGNALQTLA</sequence>
<proteinExistence type="predicted"/>
<dbReference type="EMBL" id="FJUW01000027">
    <property type="protein sequence ID" value="CZT03153.1"/>
    <property type="molecule type" value="Genomic_DNA"/>
</dbReference>
<reference evidence="2" key="1">
    <citation type="submission" date="2016-03" db="EMBL/GenBank/DDBJ databases">
        <authorList>
            <person name="Ploux O."/>
        </authorList>
    </citation>
    <scope>NUCLEOTIDE SEQUENCE [LARGE SCALE GENOMIC DNA]</scope>
    <source>
        <strain evidence="2">UK7</strain>
    </source>
</reference>
<dbReference type="AlphaFoldDB" id="A0A1E1KY24"/>
<gene>
    <name evidence="1" type="ORF">RCO7_11326</name>
</gene>
<name>A0A1E1KY24_9HELO</name>